<evidence type="ECO:0000313" key="1">
    <source>
        <dbReference type="EMBL" id="KAA6387313.1"/>
    </source>
</evidence>
<dbReference type="Proteomes" id="UP000324800">
    <property type="component" value="Unassembled WGS sequence"/>
</dbReference>
<dbReference type="AlphaFoldDB" id="A0A5J4VY82"/>
<sequence length="109" mass="12455">MAEIHLGQYVKNPDAYVGQKTRFNGKIESSQDYEQQGVGTVIFKVLLDFQLSGAQTNEPIYILVDGTNPTKDECITYIGKDKVLEFECEILTKPQGIHWFKLIKTSWVR</sequence>
<comment type="caution">
    <text evidence="1">The sequence shown here is derived from an EMBL/GenBank/DDBJ whole genome shotgun (WGS) entry which is preliminary data.</text>
</comment>
<dbReference type="EMBL" id="SNRW01004426">
    <property type="protein sequence ID" value="KAA6387313.1"/>
    <property type="molecule type" value="Genomic_DNA"/>
</dbReference>
<accession>A0A5J4VY82</accession>
<feature type="non-terminal residue" evidence="1">
    <location>
        <position position="109"/>
    </location>
</feature>
<organism evidence="1 2">
    <name type="scientific">Streblomastix strix</name>
    <dbReference type="NCBI Taxonomy" id="222440"/>
    <lineage>
        <taxon>Eukaryota</taxon>
        <taxon>Metamonada</taxon>
        <taxon>Preaxostyla</taxon>
        <taxon>Oxymonadida</taxon>
        <taxon>Streblomastigidae</taxon>
        <taxon>Streblomastix</taxon>
    </lineage>
</organism>
<name>A0A5J4VY82_9EUKA</name>
<proteinExistence type="predicted"/>
<reference evidence="1 2" key="1">
    <citation type="submission" date="2019-03" db="EMBL/GenBank/DDBJ databases">
        <title>Single cell metagenomics reveals metabolic interactions within the superorganism composed of flagellate Streblomastix strix and complex community of Bacteroidetes bacteria on its surface.</title>
        <authorList>
            <person name="Treitli S.C."/>
            <person name="Kolisko M."/>
            <person name="Husnik F."/>
            <person name="Keeling P."/>
            <person name="Hampl V."/>
        </authorList>
    </citation>
    <scope>NUCLEOTIDE SEQUENCE [LARGE SCALE GENOMIC DNA]</scope>
    <source>
        <strain evidence="1">ST1C</strain>
    </source>
</reference>
<gene>
    <name evidence="1" type="ORF">EZS28_017158</name>
</gene>
<evidence type="ECO:0000313" key="2">
    <source>
        <dbReference type="Proteomes" id="UP000324800"/>
    </source>
</evidence>
<protein>
    <submittedName>
        <fullName evidence="1">Uncharacterized protein</fullName>
    </submittedName>
</protein>